<dbReference type="Proteomes" id="UP001305647">
    <property type="component" value="Unassembled WGS sequence"/>
</dbReference>
<evidence type="ECO:0000313" key="4">
    <source>
        <dbReference type="Proteomes" id="UP001305647"/>
    </source>
</evidence>
<comment type="caution">
    <text evidence="3">The sequence shown here is derived from an EMBL/GenBank/DDBJ whole genome shotgun (WGS) entry which is preliminary data.</text>
</comment>
<accession>A0AAN6PY29</accession>
<evidence type="ECO:0000313" key="3">
    <source>
        <dbReference type="EMBL" id="KAK4099893.1"/>
    </source>
</evidence>
<keyword evidence="2" id="KW-0812">Transmembrane</keyword>
<organism evidence="3 4">
    <name type="scientific">Parathielavia hyrcaniae</name>
    <dbReference type="NCBI Taxonomy" id="113614"/>
    <lineage>
        <taxon>Eukaryota</taxon>
        <taxon>Fungi</taxon>
        <taxon>Dikarya</taxon>
        <taxon>Ascomycota</taxon>
        <taxon>Pezizomycotina</taxon>
        <taxon>Sordariomycetes</taxon>
        <taxon>Sordariomycetidae</taxon>
        <taxon>Sordariales</taxon>
        <taxon>Chaetomiaceae</taxon>
        <taxon>Parathielavia</taxon>
    </lineage>
</organism>
<dbReference type="EMBL" id="MU863645">
    <property type="protein sequence ID" value="KAK4099893.1"/>
    <property type="molecule type" value="Genomic_DNA"/>
</dbReference>
<name>A0AAN6PY29_9PEZI</name>
<feature type="region of interest" description="Disordered" evidence="1">
    <location>
        <begin position="86"/>
        <end position="115"/>
    </location>
</feature>
<feature type="transmembrane region" description="Helical" evidence="2">
    <location>
        <begin position="12"/>
        <end position="34"/>
    </location>
</feature>
<reference evidence="3" key="2">
    <citation type="submission" date="2023-05" db="EMBL/GenBank/DDBJ databases">
        <authorList>
            <consortium name="Lawrence Berkeley National Laboratory"/>
            <person name="Steindorff A."/>
            <person name="Hensen N."/>
            <person name="Bonometti L."/>
            <person name="Westerberg I."/>
            <person name="Brannstrom I.O."/>
            <person name="Guillou S."/>
            <person name="Cros-Aarteil S."/>
            <person name="Calhoun S."/>
            <person name="Haridas S."/>
            <person name="Kuo A."/>
            <person name="Mondo S."/>
            <person name="Pangilinan J."/>
            <person name="Riley R."/>
            <person name="Labutti K."/>
            <person name="Andreopoulos B."/>
            <person name="Lipzen A."/>
            <person name="Chen C."/>
            <person name="Yanf M."/>
            <person name="Daum C."/>
            <person name="Ng V."/>
            <person name="Clum A."/>
            <person name="Ohm R."/>
            <person name="Martin F."/>
            <person name="Silar P."/>
            <person name="Natvig D."/>
            <person name="Lalanne C."/>
            <person name="Gautier V."/>
            <person name="Ament-Velasquez S.L."/>
            <person name="Kruys A."/>
            <person name="Hutchinson M.I."/>
            <person name="Powell A.J."/>
            <person name="Barry K."/>
            <person name="Miller A.N."/>
            <person name="Grigoriev I.V."/>
            <person name="Debuchy R."/>
            <person name="Gladieux P."/>
            <person name="Thoren M.H."/>
            <person name="Johannesson H."/>
        </authorList>
    </citation>
    <scope>NUCLEOTIDE SEQUENCE</scope>
    <source>
        <strain evidence="3">CBS 757.83</strain>
    </source>
</reference>
<evidence type="ECO:0000256" key="2">
    <source>
        <dbReference type="SAM" id="Phobius"/>
    </source>
</evidence>
<sequence>MELWPAGLTTRIVSFALFFTVVKYPCSLSVALGLELLALQGEYPACPLVIDLISTPGDAATVSVCYPDMYRRRELKIRDSKHMLREAAKHPRYPITAHSRTDRYPASAVQSSPAR</sequence>
<proteinExistence type="predicted"/>
<keyword evidence="2" id="KW-1133">Transmembrane helix</keyword>
<protein>
    <submittedName>
        <fullName evidence="3">Uncharacterized protein</fullName>
    </submittedName>
</protein>
<dbReference type="AlphaFoldDB" id="A0AAN6PY29"/>
<keyword evidence="2" id="KW-0472">Membrane</keyword>
<keyword evidence="4" id="KW-1185">Reference proteome</keyword>
<gene>
    <name evidence="3" type="ORF">N658DRAFT_148089</name>
</gene>
<reference evidence="3" key="1">
    <citation type="journal article" date="2023" name="Mol. Phylogenet. Evol.">
        <title>Genome-scale phylogeny and comparative genomics of the fungal order Sordariales.</title>
        <authorList>
            <person name="Hensen N."/>
            <person name="Bonometti L."/>
            <person name="Westerberg I."/>
            <person name="Brannstrom I.O."/>
            <person name="Guillou S."/>
            <person name="Cros-Aarteil S."/>
            <person name="Calhoun S."/>
            <person name="Haridas S."/>
            <person name="Kuo A."/>
            <person name="Mondo S."/>
            <person name="Pangilinan J."/>
            <person name="Riley R."/>
            <person name="LaButti K."/>
            <person name="Andreopoulos B."/>
            <person name="Lipzen A."/>
            <person name="Chen C."/>
            <person name="Yan M."/>
            <person name="Daum C."/>
            <person name="Ng V."/>
            <person name="Clum A."/>
            <person name="Steindorff A."/>
            <person name="Ohm R.A."/>
            <person name="Martin F."/>
            <person name="Silar P."/>
            <person name="Natvig D.O."/>
            <person name="Lalanne C."/>
            <person name="Gautier V."/>
            <person name="Ament-Velasquez S.L."/>
            <person name="Kruys A."/>
            <person name="Hutchinson M.I."/>
            <person name="Powell A.J."/>
            <person name="Barry K."/>
            <person name="Miller A.N."/>
            <person name="Grigoriev I.V."/>
            <person name="Debuchy R."/>
            <person name="Gladieux P."/>
            <person name="Hiltunen Thoren M."/>
            <person name="Johannesson H."/>
        </authorList>
    </citation>
    <scope>NUCLEOTIDE SEQUENCE</scope>
    <source>
        <strain evidence="3">CBS 757.83</strain>
    </source>
</reference>
<evidence type="ECO:0000256" key="1">
    <source>
        <dbReference type="SAM" id="MobiDB-lite"/>
    </source>
</evidence>